<dbReference type="STRING" id="7574.A0A1S3HR74"/>
<dbReference type="RefSeq" id="XP_013387549.1">
    <property type="nucleotide sequence ID" value="XM_013532095.1"/>
</dbReference>
<dbReference type="Gene3D" id="3.40.630.30">
    <property type="match status" value="1"/>
</dbReference>
<dbReference type="OMA" id="WHVPRYH"/>
<dbReference type="KEGG" id="lak:106156707"/>
<evidence type="ECO:0000256" key="1">
    <source>
        <dbReference type="ARBA" id="ARBA00009342"/>
    </source>
</evidence>
<dbReference type="Proteomes" id="UP000085678">
    <property type="component" value="Unplaced"/>
</dbReference>
<dbReference type="FunCoup" id="A0A1S3HR74">
    <property type="interactions" value="1298"/>
</dbReference>
<dbReference type="InterPro" id="IPR000182">
    <property type="entry name" value="GNAT_dom"/>
</dbReference>
<evidence type="ECO:0000259" key="5">
    <source>
        <dbReference type="Pfam" id="PF13302"/>
    </source>
</evidence>
<feature type="domain" description="N-acetyltransferase" evidence="5">
    <location>
        <begin position="13"/>
        <end position="158"/>
    </location>
</feature>
<protein>
    <recommendedName>
        <fullName evidence="4">N-acetyltransferase 9-like protein</fullName>
    </recommendedName>
</protein>
<dbReference type="FunFam" id="3.40.630.30:FF:000248">
    <property type="entry name" value="N-acetyltransferase 9-like protein"/>
    <property type="match status" value="1"/>
</dbReference>
<keyword evidence="6" id="KW-1185">Reference proteome</keyword>
<dbReference type="GO" id="GO:0008080">
    <property type="term" value="F:N-acetyltransferase activity"/>
    <property type="evidence" value="ECO:0007669"/>
    <property type="project" value="InterPro"/>
</dbReference>
<comment type="similarity">
    <text evidence="1">Belongs to the acetyltransferase family. GNAT subfamily.</text>
</comment>
<gene>
    <name evidence="7" type="primary">LOC106156707</name>
</gene>
<dbReference type="SUPFAM" id="SSF55729">
    <property type="entry name" value="Acyl-CoA N-acyltransferases (Nat)"/>
    <property type="match status" value="1"/>
</dbReference>
<keyword evidence="2" id="KW-0808">Transferase</keyword>
<proteinExistence type="inferred from homology"/>
<accession>A0A1S3HR74</accession>
<evidence type="ECO:0000313" key="7">
    <source>
        <dbReference type="RefSeq" id="XP_013387549.1"/>
    </source>
</evidence>
<dbReference type="InterPro" id="IPR039135">
    <property type="entry name" value="NAT9-like"/>
</dbReference>
<dbReference type="Pfam" id="PF13302">
    <property type="entry name" value="Acetyltransf_3"/>
    <property type="match status" value="1"/>
</dbReference>
<organism evidence="6 7">
    <name type="scientific">Lingula anatina</name>
    <name type="common">Brachiopod</name>
    <name type="synonym">Lingula unguis</name>
    <dbReference type="NCBI Taxonomy" id="7574"/>
    <lineage>
        <taxon>Eukaryota</taxon>
        <taxon>Metazoa</taxon>
        <taxon>Spiralia</taxon>
        <taxon>Lophotrochozoa</taxon>
        <taxon>Brachiopoda</taxon>
        <taxon>Linguliformea</taxon>
        <taxon>Lingulata</taxon>
        <taxon>Lingulida</taxon>
        <taxon>Linguloidea</taxon>
        <taxon>Lingulidae</taxon>
        <taxon>Lingula</taxon>
    </lineage>
</organism>
<dbReference type="PANTHER" id="PTHR13256:SF16">
    <property type="entry name" value="ALPHA_BETA-TUBULIN-N-ACETYLTRANSFERASE 9"/>
    <property type="match status" value="1"/>
</dbReference>
<keyword evidence="3" id="KW-0012">Acyltransferase</keyword>
<reference evidence="7" key="1">
    <citation type="submission" date="2025-08" db="UniProtKB">
        <authorList>
            <consortium name="RefSeq"/>
        </authorList>
    </citation>
    <scope>IDENTIFICATION</scope>
    <source>
        <tissue evidence="7">Gonads</tissue>
    </source>
</reference>
<evidence type="ECO:0000256" key="2">
    <source>
        <dbReference type="ARBA" id="ARBA00022679"/>
    </source>
</evidence>
<dbReference type="InterPro" id="IPR016181">
    <property type="entry name" value="Acyl_CoA_acyltransferase"/>
</dbReference>
<name>A0A1S3HR74_LINAN</name>
<dbReference type="OrthoDB" id="5043642at2759"/>
<evidence type="ECO:0000256" key="3">
    <source>
        <dbReference type="ARBA" id="ARBA00023315"/>
    </source>
</evidence>
<dbReference type="GeneID" id="106156707"/>
<sequence>MKKNKDTCIPGNRVVLVPYTKEHVLKYHGWMQSAELQKLTGSEPLNLDQEYQMQQSWFEDYDKCTFILLDAKSYDGTNDVECMIGDVNLFFNNENDRSSAEIEIMIAEESYRGKGCGKEALLIMMRYGMQELGISTFTAKIGYENKPSLTMFEKIGFREVSRSDVFQEVTLALPLTKGSDKYEWLLKQTNHVQLVQYAHR</sequence>
<evidence type="ECO:0000256" key="4">
    <source>
        <dbReference type="ARBA" id="ARBA00069551"/>
    </source>
</evidence>
<dbReference type="InParanoid" id="A0A1S3HR74"/>
<evidence type="ECO:0000313" key="6">
    <source>
        <dbReference type="Proteomes" id="UP000085678"/>
    </source>
</evidence>
<dbReference type="AlphaFoldDB" id="A0A1S3HR74"/>
<dbReference type="PANTHER" id="PTHR13256">
    <property type="entry name" value="N-ACETYLTRANSFERASE 9"/>
    <property type="match status" value="1"/>
</dbReference>